<keyword evidence="7 9" id="KW-0418">Kinase</keyword>
<dbReference type="InterPro" id="IPR036043">
    <property type="entry name" value="Phosphoglycerate_kinase_sf"/>
</dbReference>
<evidence type="ECO:0000256" key="1">
    <source>
        <dbReference type="ARBA" id="ARBA00000642"/>
    </source>
</evidence>
<dbReference type="AlphaFoldDB" id="A0A7C4NR22"/>
<comment type="subunit">
    <text evidence="9">Monomer.</text>
</comment>
<sequence>MEPFIIPELPTLKDIDIREKKVFMRIDINVPIDPETGEIIDDRRIRVHSKYLREIVEKYNPALVLGSHQGRPGEPDFTTLEKHRDLLAKYTGFNIKFIDDVIGPRAKDEIQRLKPGEVLLLDNLRLVSEEVIEAIPEKQSYTIMVKRLAPLFDYYVNDAFATAHRSQPSIVGFPLVLPSAIGPIFEKELDALRKAFTNLDQPRVFVLGGVKAHDMLRVIENLVRYKLADRILTTGVLAQLFLVAKGAKIGHRNMRLLEEKGSLPLIHRARTLLLKGAPIETPIDFKTSINGNVKNEYLGRIEGEIKDIGEETIRIYCEFMKEARVIIMRGPAGVVEEPPFREGTIRILDAAFKSNAFVLIAGGHLSSMVRDDLLRDNVHVSTAGNAILLYLSGEQLPAIKALEISARIFYQH</sequence>
<dbReference type="EMBL" id="DTBP01000006">
    <property type="protein sequence ID" value="HGQ73552.1"/>
    <property type="molecule type" value="Genomic_DNA"/>
</dbReference>
<name>A0A7C4NR22_STAMA</name>
<evidence type="ECO:0000256" key="6">
    <source>
        <dbReference type="ARBA" id="ARBA00022741"/>
    </source>
</evidence>
<dbReference type="PROSITE" id="PS00111">
    <property type="entry name" value="PGLYCERATE_KINASE"/>
    <property type="match status" value="1"/>
</dbReference>
<comment type="catalytic activity">
    <reaction evidence="1 9 12">
        <text>(2R)-3-phosphoglycerate + ATP = (2R)-3-phospho-glyceroyl phosphate + ADP</text>
        <dbReference type="Rhea" id="RHEA:14801"/>
        <dbReference type="ChEBI" id="CHEBI:30616"/>
        <dbReference type="ChEBI" id="CHEBI:57604"/>
        <dbReference type="ChEBI" id="CHEBI:58272"/>
        <dbReference type="ChEBI" id="CHEBI:456216"/>
        <dbReference type="EC" id="2.7.2.3"/>
    </reaction>
</comment>
<evidence type="ECO:0000313" key="13">
    <source>
        <dbReference type="EMBL" id="HGQ73552.1"/>
    </source>
</evidence>
<dbReference type="InterPro" id="IPR015911">
    <property type="entry name" value="Phosphoglycerate_kinase_CS"/>
</dbReference>
<dbReference type="GO" id="GO:0005524">
    <property type="term" value="F:ATP binding"/>
    <property type="evidence" value="ECO:0007669"/>
    <property type="project" value="UniProtKB-KW"/>
</dbReference>
<dbReference type="PRINTS" id="PR00477">
    <property type="entry name" value="PHGLYCKINASE"/>
</dbReference>
<comment type="similarity">
    <text evidence="2 9 12">Belongs to the phosphoglycerate kinase family.</text>
</comment>
<evidence type="ECO:0000256" key="3">
    <source>
        <dbReference type="ARBA" id="ARBA00013061"/>
    </source>
</evidence>
<organism evidence="13">
    <name type="scientific">Staphylothermus marinus</name>
    <dbReference type="NCBI Taxonomy" id="2280"/>
    <lineage>
        <taxon>Archaea</taxon>
        <taxon>Thermoproteota</taxon>
        <taxon>Thermoprotei</taxon>
        <taxon>Desulfurococcales</taxon>
        <taxon>Desulfurococcaceae</taxon>
        <taxon>Staphylothermus</taxon>
    </lineage>
</organism>
<proteinExistence type="inferred from homology"/>
<feature type="binding site" evidence="9 11">
    <location>
        <position position="336"/>
    </location>
    <ligand>
        <name>ATP</name>
        <dbReference type="ChEBI" id="CHEBI:30616"/>
    </ligand>
</feature>
<dbReference type="GO" id="GO:0004618">
    <property type="term" value="F:phosphoglycerate kinase activity"/>
    <property type="evidence" value="ECO:0007669"/>
    <property type="project" value="UniProtKB-UniRule"/>
</dbReference>
<feature type="binding site" evidence="10">
    <location>
        <position position="125"/>
    </location>
    <ligand>
        <name>(2R)-3-phosphoglycerate</name>
        <dbReference type="ChEBI" id="CHEBI:58272"/>
    </ligand>
</feature>
<evidence type="ECO:0000256" key="8">
    <source>
        <dbReference type="ARBA" id="ARBA00022840"/>
    </source>
</evidence>
<evidence type="ECO:0000256" key="7">
    <source>
        <dbReference type="ARBA" id="ARBA00022777"/>
    </source>
</evidence>
<comment type="caution">
    <text evidence="9">Lacks conserved residue(s) required for the propagation of feature annotation.</text>
</comment>
<feature type="binding site" evidence="9">
    <location>
        <position position="165"/>
    </location>
    <ligand>
        <name>substrate</name>
    </ligand>
</feature>
<comment type="subcellular location">
    <subcellularLocation>
        <location evidence="9">Cytoplasm</location>
    </subcellularLocation>
</comment>
<dbReference type="Pfam" id="PF00162">
    <property type="entry name" value="PGK"/>
    <property type="match status" value="1"/>
</dbReference>
<feature type="binding site" evidence="9">
    <location>
        <begin position="362"/>
        <end position="365"/>
    </location>
    <ligand>
        <name>ATP</name>
        <dbReference type="ChEBI" id="CHEBI:30616"/>
    </ligand>
</feature>
<keyword evidence="8 9" id="KW-0067">ATP-binding</keyword>
<evidence type="ECO:0000256" key="4">
    <source>
        <dbReference type="ARBA" id="ARBA00016471"/>
    </source>
</evidence>
<dbReference type="HAMAP" id="MF_00145">
    <property type="entry name" value="Phosphoglyc_kinase"/>
    <property type="match status" value="1"/>
</dbReference>
<keyword evidence="9" id="KW-0324">Glycolysis</keyword>
<feature type="binding site" evidence="9">
    <location>
        <position position="44"/>
    </location>
    <ligand>
        <name>substrate</name>
    </ligand>
</feature>
<dbReference type="GO" id="GO:0005829">
    <property type="term" value="C:cytosol"/>
    <property type="evidence" value="ECO:0007669"/>
    <property type="project" value="TreeGrafter"/>
</dbReference>
<feature type="binding site" evidence="10">
    <location>
        <position position="165"/>
    </location>
    <ligand>
        <name>(2R)-3-phosphoglycerate</name>
        <dbReference type="ChEBI" id="CHEBI:58272"/>
    </ligand>
</feature>
<gene>
    <name evidence="9" type="primary">pgk</name>
    <name evidence="13" type="ORF">ENU20_00525</name>
</gene>
<feature type="binding site" evidence="10">
    <location>
        <position position="44"/>
    </location>
    <ligand>
        <name>(2R)-3-phosphoglycerate</name>
        <dbReference type="ChEBI" id="CHEBI:58272"/>
    </ligand>
</feature>
<dbReference type="PIRSF" id="PIRSF000724">
    <property type="entry name" value="Pgk"/>
    <property type="match status" value="1"/>
</dbReference>
<feature type="binding site" evidence="9 10">
    <location>
        <begin position="68"/>
        <end position="71"/>
    </location>
    <ligand>
        <name>substrate</name>
    </ligand>
</feature>
<evidence type="ECO:0000256" key="2">
    <source>
        <dbReference type="ARBA" id="ARBA00008982"/>
    </source>
</evidence>
<dbReference type="Gene3D" id="3.40.50.1260">
    <property type="entry name" value="Phosphoglycerate kinase, N-terminal domain"/>
    <property type="match status" value="2"/>
</dbReference>
<evidence type="ECO:0000256" key="9">
    <source>
        <dbReference type="HAMAP-Rule" id="MF_00145"/>
    </source>
</evidence>
<evidence type="ECO:0000256" key="12">
    <source>
        <dbReference type="RuleBase" id="RU000532"/>
    </source>
</evidence>
<reference evidence="13" key="1">
    <citation type="journal article" date="2020" name="mSystems">
        <title>Genome- and Community-Level Interaction Insights into Carbon Utilization and Element Cycling Functions of Hydrothermarchaeota in Hydrothermal Sediment.</title>
        <authorList>
            <person name="Zhou Z."/>
            <person name="Liu Y."/>
            <person name="Xu W."/>
            <person name="Pan J."/>
            <person name="Luo Z.H."/>
            <person name="Li M."/>
        </authorList>
    </citation>
    <scope>NUCLEOTIDE SEQUENCE [LARGE SCALE GENOMIC DNA]</scope>
    <source>
        <strain evidence="13">SpSt-648</strain>
    </source>
</reference>
<comment type="caution">
    <text evidence="13">The sequence shown here is derived from an EMBL/GenBank/DDBJ whole genome shotgun (WGS) entry which is preliminary data.</text>
</comment>
<keyword evidence="6 9" id="KW-0547">Nucleotide-binding</keyword>
<feature type="binding site" evidence="9 10">
    <location>
        <begin position="27"/>
        <end position="29"/>
    </location>
    <ligand>
        <name>substrate</name>
    </ligand>
</feature>
<evidence type="ECO:0000256" key="10">
    <source>
        <dbReference type="PIRSR" id="PIRSR000724-1"/>
    </source>
</evidence>
<dbReference type="GO" id="GO:0043531">
    <property type="term" value="F:ADP binding"/>
    <property type="evidence" value="ECO:0007669"/>
    <property type="project" value="TreeGrafter"/>
</dbReference>
<dbReference type="GO" id="GO:0006094">
    <property type="term" value="P:gluconeogenesis"/>
    <property type="evidence" value="ECO:0007669"/>
    <property type="project" value="TreeGrafter"/>
</dbReference>
<accession>A0A7C4NR22</accession>
<dbReference type="GO" id="GO:0006096">
    <property type="term" value="P:glycolytic process"/>
    <property type="evidence" value="ECO:0007669"/>
    <property type="project" value="UniProtKB-UniRule"/>
</dbReference>
<dbReference type="FunFam" id="3.40.50.1260:FF:000006">
    <property type="entry name" value="Phosphoglycerate kinase"/>
    <property type="match status" value="1"/>
</dbReference>
<keyword evidence="5 9" id="KW-0808">Transferase</keyword>
<dbReference type="SUPFAM" id="SSF53748">
    <property type="entry name" value="Phosphoglycerate kinase"/>
    <property type="match status" value="1"/>
</dbReference>
<dbReference type="UniPathway" id="UPA00109">
    <property type="reaction ID" value="UER00185"/>
</dbReference>
<dbReference type="InterPro" id="IPR001576">
    <property type="entry name" value="Phosphoglycerate_kinase"/>
</dbReference>
<dbReference type="InterPro" id="IPR015824">
    <property type="entry name" value="Phosphoglycerate_kinase_N"/>
</dbReference>
<comment type="pathway">
    <text evidence="9">Carbohydrate degradation; glycolysis; pyruvate from D-glyceraldehyde 3-phosphate: step 2/5.</text>
</comment>
<dbReference type="EC" id="2.7.2.3" evidence="3 9"/>
<protein>
    <recommendedName>
        <fullName evidence="4 9">Phosphoglycerate kinase</fullName>
        <ecNumber evidence="3 9">2.7.2.3</ecNumber>
    </recommendedName>
</protein>
<dbReference type="PANTHER" id="PTHR11406">
    <property type="entry name" value="PHOSPHOGLYCERATE KINASE"/>
    <property type="match status" value="1"/>
</dbReference>
<feature type="binding site" evidence="9">
    <location>
        <position position="125"/>
    </location>
    <ligand>
        <name>substrate</name>
    </ligand>
</feature>
<keyword evidence="9" id="KW-0963">Cytoplasm</keyword>
<evidence type="ECO:0000256" key="11">
    <source>
        <dbReference type="PIRSR" id="PIRSR000724-2"/>
    </source>
</evidence>
<evidence type="ECO:0000256" key="5">
    <source>
        <dbReference type="ARBA" id="ARBA00022679"/>
    </source>
</evidence>
<dbReference type="PANTHER" id="PTHR11406:SF23">
    <property type="entry name" value="PHOSPHOGLYCERATE KINASE 1, CHLOROPLASTIC-RELATED"/>
    <property type="match status" value="1"/>
</dbReference>